<dbReference type="InterPro" id="IPR000504">
    <property type="entry name" value="RRM_dom"/>
</dbReference>
<evidence type="ECO:0000256" key="1">
    <source>
        <dbReference type="ARBA" id="ARBA00022737"/>
    </source>
</evidence>
<dbReference type="Pfam" id="PF00076">
    <property type="entry name" value="RRM_1"/>
    <property type="match status" value="1"/>
</dbReference>
<comment type="caution">
    <text evidence="6">The sequence shown here is derived from an EMBL/GenBank/DDBJ whole genome shotgun (WGS) entry which is preliminary data.</text>
</comment>
<dbReference type="GO" id="GO:0003723">
    <property type="term" value="F:RNA binding"/>
    <property type="evidence" value="ECO:0007669"/>
    <property type="project" value="UniProtKB-UniRule"/>
</dbReference>
<keyword evidence="1" id="KW-0677">Repeat</keyword>
<dbReference type="Proteomes" id="UP000316759">
    <property type="component" value="Unassembled WGS sequence"/>
</dbReference>
<evidence type="ECO:0000313" key="7">
    <source>
        <dbReference type="Proteomes" id="UP000316759"/>
    </source>
</evidence>
<dbReference type="EMBL" id="SUNJ01011324">
    <property type="protein sequence ID" value="TPP58973.1"/>
    <property type="molecule type" value="Genomic_DNA"/>
</dbReference>
<sequence length="620" mass="66208">MERINEYSRATGRKLSVKFAFENEKDKLNVFVQHLPRSDYTTEDLMELFKPYGVITSAKLLDSMKGPTGIGFVRFSSPTEAEKAIKMMNKKNLCLGENTKAVTCKLADKADAQRRNLASEITRNKFTLTHNQNQCGAGMAPQSVHVSALPTGHLTGLAQSGSLATQLLSSVPTFSLEVPGFANQSATPPTMSSGVMPNIVSGPSALVQLPYASAHPGAISTPCSNLPHRTNNPLIGPPPHTQVPGSVQSQYVASLVSAYLSSMDVQQAASKTVPTAAHSNRFPNSGAPVLFHPGNSIPAPGAPSDAQINALPPNVQYALSYGQQSQQTMTAGGTTAVSPQVVWIAPTYPNAGTSSMFQNYGFAPAFQTSTVDQVKTNHESQRSTPGLVLQNNYQMDRTNIPTSPANTLTSVFQSLAINGPLEASRFPMDGSFLTEPSRTWPYSKTARSMEDSTQNVEQGTTCVKQVVPVSHVFEGPTNVSFTDPSSREASNFITSSISTTLASLDHSKNTVCFGAVNLPTVECFPLVEVSAANSNEYEVFSEEKLSTVNGDVADSNAEKIAPNGFHADEEANKNESTVDHKQGPRSDADCVKAVPPTSKNDLVEPTVPLTNTTTCVKFPS</sequence>
<dbReference type="InterPro" id="IPR035979">
    <property type="entry name" value="RBD_domain_sf"/>
</dbReference>
<protein>
    <submittedName>
        <fullName evidence="6">RNA binding motif single stranded interacting</fullName>
    </submittedName>
</protein>
<reference evidence="6 7" key="1">
    <citation type="submission" date="2019-04" db="EMBL/GenBank/DDBJ databases">
        <title>Annotation for the trematode Fasciola gigantica.</title>
        <authorList>
            <person name="Choi Y.-J."/>
        </authorList>
    </citation>
    <scope>NUCLEOTIDE SEQUENCE [LARGE SCALE GENOMIC DNA]</scope>
    <source>
        <strain evidence="6">Uganda_cow_1</strain>
    </source>
</reference>
<dbReference type="PANTHER" id="PTHR24012">
    <property type="entry name" value="RNA BINDING PROTEIN"/>
    <property type="match status" value="1"/>
</dbReference>
<feature type="region of interest" description="Disordered" evidence="4">
    <location>
        <begin position="563"/>
        <end position="599"/>
    </location>
</feature>
<name>A0A504YD29_FASGI</name>
<accession>A0A504YD29</accession>
<proteinExistence type="predicted"/>
<keyword evidence="7" id="KW-1185">Reference proteome</keyword>
<gene>
    <name evidence="6" type="ORF">FGIG_10768</name>
</gene>
<keyword evidence="2 3" id="KW-0694">RNA-binding</keyword>
<dbReference type="CDD" id="cd00590">
    <property type="entry name" value="RRM_SF"/>
    <property type="match status" value="1"/>
</dbReference>
<evidence type="ECO:0000256" key="4">
    <source>
        <dbReference type="SAM" id="MobiDB-lite"/>
    </source>
</evidence>
<organism evidence="6 7">
    <name type="scientific">Fasciola gigantica</name>
    <name type="common">Giant liver fluke</name>
    <dbReference type="NCBI Taxonomy" id="46835"/>
    <lineage>
        <taxon>Eukaryota</taxon>
        <taxon>Metazoa</taxon>
        <taxon>Spiralia</taxon>
        <taxon>Lophotrochozoa</taxon>
        <taxon>Platyhelminthes</taxon>
        <taxon>Trematoda</taxon>
        <taxon>Digenea</taxon>
        <taxon>Plagiorchiida</taxon>
        <taxon>Echinostomata</taxon>
        <taxon>Echinostomatoidea</taxon>
        <taxon>Fasciolidae</taxon>
        <taxon>Fasciola</taxon>
    </lineage>
</organism>
<dbReference type="AlphaFoldDB" id="A0A504YD29"/>
<evidence type="ECO:0000313" key="6">
    <source>
        <dbReference type="EMBL" id="TPP58973.1"/>
    </source>
</evidence>
<evidence type="ECO:0000256" key="2">
    <source>
        <dbReference type="ARBA" id="ARBA00022884"/>
    </source>
</evidence>
<evidence type="ECO:0000256" key="3">
    <source>
        <dbReference type="PROSITE-ProRule" id="PRU00176"/>
    </source>
</evidence>
<dbReference type="Gene3D" id="3.30.70.330">
    <property type="match status" value="1"/>
</dbReference>
<dbReference type="OrthoDB" id="271725at2759"/>
<evidence type="ECO:0000259" key="5">
    <source>
        <dbReference type="PROSITE" id="PS50102"/>
    </source>
</evidence>
<feature type="domain" description="RRM" evidence="5">
    <location>
        <begin position="28"/>
        <end position="109"/>
    </location>
</feature>
<dbReference type="InterPro" id="IPR012677">
    <property type="entry name" value="Nucleotide-bd_a/b_plait_sf"/>
</dbReference>
<dbReference type="SMART" id="SM00360">
    <property type="entry name" value="RRM"/>
    <property type="match status" value="1"/>
</dbReference>
<dbReference type="PROSITE" id="PS50102">
    <property type="entry name" value="RRM"/>
    <property type="match status" value="1"/>
</dbReference>
<dbReference type="SUPFAM" id="SSF54928">
    <property type="entry name" value="RNA-binding domain, RBD"/>
    <property type="match status" value="1"/>
</dbReference>
<feature type="compositionally biased region" description="Basic and acidic residues" evidence="4">
    <location>
        <begin position="566"/>
        <end position="590"/>
    </location>
</feature>